<dbReference type="STRING" id="429701.A0A2G9H3H2"/>
<feature type="transmembrane region" description="Helical" evidence="1">
    <location>
        <begin position="317"/>
        <end position="334"/>
    </location>
</feature>
<evidence type="ECO:0000256" key="1">
    <source>
        <dbReference type="SAM" id="Phobius"/>
    </source>
</evidence>
<dbReference type="InterPro" id="IPR056657">
    <property type="entry name" value="DUF7755"/>
</dbReference>
<name>A0A2G9H3H2_9LAMI</name>
<dbReference type="InterPro" id="IPR036392">
    <property type="entry name" value="PLAT/LH2_dom_sf"/>
</dbReference>
<dbReference type="SUPFAM" id="SSF49723">
    <property type="entry name" value="Lipase/lipooxygenase domain (PLAT/LH2 domain)"/>
    <property type="match status" value="1"/>
</dbReference>
<dbReference type="AlphaFoldDB" id="A0A2G9H3H2"/>
<gene>
    <name evidence="3" type="ORF">CDL12_15565</name>
</gene>
<sequence length="429" mass="47281">MIFSIFRKNQLILLIHEISEMELLSSKLLVSSTHTKFPATHSVSQLQTRYLGTNFQYFPLNIRSKKSSYQDFREYAKPSRLLPAREVKVCTDASVENAATSFRFGRSAALYKVKIQTSKIYGSGLSDMSSGILLCLIDENGSSILQRLPATSCGTDTYETLHFQRGSVDEFTFEGPNLGRIEAIWIGSESGQWRIAGISLSVIHDSQPSSAGNDQDCKQLTGLQYNFAFEDMLIGEKSDASMMEFRPHSVTAFCEDESTLLNGKSSNASPLLDSYLTSNEESMKEYADLKFSLLFYDAVLILSGSSIASFLTGENALYAFLTGGLFGFFYLLLLQRSVDGLPAPDLIPTETKLSFGQLFQRLKGPISALVLVFTAAIITVKYASGEDAVKLTPKDLIFGMMGFLMCKVSVVLAACKPMPLSLRDSKQSS</sequence>
<dbReference type="EMBL" id="NKXS01002846">
    <property type="protein sequence ID" value="PIN11840.1"/>
    <property type="molecule type" value="Genomic_DNA"/>
</dbReference>
<protein>
    <recommendedName>
        <fullName evidence="2">DUF7755 domain-containing protein</fullName>
    </recommendedName>
</protein>
<comment type="caution">
    <text evidence="3">The sequence shown here is derived from an EMBL/GenBank/DDBJ whole genome shotgun (WGS) entry which is preliminary data.</text>
</comment>
<dbReference type="Pfam" id="PF24938">
    <property type="entry name" value="DUF7755"/>
    <property type="match status" value="1"/>
</dbReference>
<evidence type="ECO:0000259" key="2">
    <source>
        <dbReference type="Pfam" id="PF24938"/>
    </source>
</evidence>
<dbReference type="Gene3D" id="2.60.60.20">
    <property type="entry name" value="PLAT/LH2 domain"/>
    <property type="match status" value="1"/>
</dbReference>
<keyword evidence="1" id="KW-0812">Transmembrane</keyword>
<dbReference type="PANTHER" id="PTHR36330">
    <property type="entry name" value="LIPASE/LIPOOXYGENASE, PLAT/LH2 FAMILY PROTEIN"/>
    <property type="match status" value="1"/>
</dbReference>
<feature type="transmembrane region" description="Helical" evidence="1">
    <location>
        <begin position="366"/>
        <end position="384"/>
    </location>
</feature>
<dbReference type="OrthoDB" id="2018869at2759"/>
<keyword evidence="1" id="KW-1133">Transmembrane helix</keyword>
<organism evidence="3 4">
    <name type="scientific">Handroanthus impetiginosus</name>
    <dbReference type="NCBI Taxonomy" id="429701"/>
    <lineage>
        <taxon>Eukaryota</taxon>
        <taxon>Viridiplantae</taxon>
        <taxon>Streptophyta</taxon>
        <taxon>Embryophyta</taxon>
        <taxon>Tracheophyta</taxon>
        <taxon>Spermatophyta</taxon>
        <taxon>Magnoliopsida</taxon>
        <taxon>eudicotyledons</taxon>
        <taxon>Gunneridae</taxon>
        <taxon>Pentapetalae</taxon>
        <taxon>asterids</taxon>
        <taxon>lamiids</taxon>
        <taxon>Lamiales</taxon>
        <taxon>Bignoniaceae</taxon>
        <taxon>Crescentiina</taxon>
        <taxon>Tabebuia alliance</taxon>
        <taxon>Handroanthus</taxon>
    </lineage>
</organism>
<feature type="transmembrane region" description="Helical" evidence="1">
    <location>
        <begin position="396"/>
        <end position="415"/>
    </location>
</feature>
<feature type="domain" description="DUF7755" evidence="2">
    <location>
        <begin position="109"/>
        <end position="251"/>
    </location>
</feature>
<feature type="transmembrane region" description="Helical" evidence="1">
    <location>
        <begin position="293"/>
        <end position="311"/>
    </location>
</feature>
<keyword evidence="4" id="KW-1185">Reference proteome</keyword>
<keyword evidence="1" id="KW-0472">Membrane</keyword>
<reference evidence="4" key="1">
    <citation type="journal article" date="2018" name="Gigascience">
        <title>Genome assembly of the Pink Ipe (Handroanthus impetiginosus, Bignoniaceae), a highly valued, ecologically keystone Neotropical timber forest tree.</title>
        <authorList>
            <person name="Silva-Junior O.B."/>
            <person name="Grattapaglia D."/>
            <person name="Novaes E."/>
            <person name="Collevatti R.G."/>
        </authorList>
    </citation>
    <scope>NUCLEOTIDE SEQUENCE [LARGE SCALE GENOMIC DNA]</scope>
    <source>
        <strain evidence="4">cv. UFG-1</strain>
    </source>
</reference>
<proteinExistence type="predicted"/>
<dbReference type="Proteomes" id="UP000231279">
    <property type="component" value="Unassembled WGS sequence"/>
</dbReference>
<dbReference type="PANTHER" id="PTHR36330:SF2">
    <property type="entry name" value="LIPASE_LIPOOXYGENASE, PLAT_LH2 FAMILY PROTEIN"/>
    <property type="match status" value="1"/>
</dbReference>
<accession>A0A2G9H3H2</accession>
<evidence type="ECO:0000313" key="4">
    <source>
        <dbReference type="Proteomes" id="UP000231279"/>
    </source>
</evidence>
<evidence type="ECO:0000313" key="3">
    <source>
        <dbReference type="EMBL" id="PIN11840.1"/>
    </source>
</evidence>